<dbReference type="PATRIC" id="fig|1088869.3.peg.2159"/>
<dbReference type="AlphaFoldDB" id="G6XKZ9"/>
<dbReference type="EMBL" id="AGQV01000008">
    <property type="protein sequence ID" value="EHH67594.1"/>
    <property type="molecule type" value="Genomic_DNA"/>
</dbReference>
<accession>G6XKZ9</accession>
<name>G6XKZ9_9PROT</name>
<protein>
    <submittedName>
        <fullName evidence="1">Uncharacterized protein</fullName>
    </submittedName>
</protein>
<reference evidence="1 2" key="1">
    <citation type="submission" date="2011-10" db="EMBL/GenBank/DDBJ databases">
        <title>Genome sequence of Gluconobacter morbifer G707, isolated from Drosophila gut.</title>
        <authorList>
            <person name="Lee W.-J."/>
            <person name="Kim E.-K."/>
        </authorList>
    </citation>
    <scope>NUCLEOTIDE SEQUENCE [LARGE SCALE GENOMIC DNA]</scope>
    <source>
        <strain evidence="1 2">G707</strain>
    </source>
</reference>
<organism evidence="1 2">
    <name type="scientific">Gluconobacter morbifer G707</name>
    <dbReference type="NCBI Taxonomy" id="1088869"/>
    <lineage>
        <taxon>Bacteria</taxon>
        <taxon>Pseudomonadati</taxon>
        <taxon>Pseudomonadota</taxon>
        <taxon>Alphaproteobacteria</taxon>
        <taxon>Acetobacterales</taxon>
        <taxon>Acetobacteraceae</taxon>
        <taxon>Gluconobacter</taxon>
    </lineage>
</organism>
<proteinExistence type="predicted"/>
<dbReference type="STRING" id="1088869.GMO_21650"/>
<evidence type="ECO:0000313" key="2">
    <source>
        <dbReference type="Proteomes" id="UP000004949"/>
    </source>
</evidence>
<dbReference type="Proteomes" id="UP000004949">
    <property type="component" value="Unassembled WGS sequence"/>
</dbReference>
<keyword evidence="2" id="KW-1185">Reference proteome</keyword>
<comment type="caution">
    <text evidence="1">The sequence shown here is derived from an EMBL/GenBank/DDBJ whole genome shotgun (WGS) entry which is preliminary data.</text>
</comment>
<evidence type="ECO:0000313" key="1">
    <source>
        <dbReference type="EMBL" id="EHH67594.1"/>
    </source>
</evidence>
<sequence>MCLEANSHRRWSKALLFAASRGGANKRLTHDLLTSKSCFTCPSGNKIPVCFTFERD</sequence>
<gene>
    <name evidence="1" type="ORF">GMO_21650</name>
</gene>